<gene>
    <name evidence="2" type="ORF">GCM10009021_02740</name>
</gene>
<organism evidence="2 3">
    <name type="scientific">Halarchaeum nitratireducens</name>
    <dbReference type="NCBI Taxonomy" id="489913"/>
    <lineage>
        <taxon>Archaea</taxon>
        <taxon>Methanobacteriati</taxon>
        <taxon>Methanobacteriota</taxon>
        <taxon>Stenosarchaea group</taxon>
        <taxon>Halobacteria</taxon>
        <taxon>Halobacteriales</taxon>
        <taxon>Halobacteriaceae</taxon>
    </lineage>
</organism>
<feature type="transmembrane region" description="Helical" evidence="1">
    <location>
        <begin position="229"/>
        <end position="251"/>
    </location>
</feature>
<sequence length="261" mass="27882">MNSSRCSKLALAALVLLATAAGGALAVDASGDVPQSAEVGAKQETQFTFTDPFSGQYNEWTLRGETELTDVTWVVTTYDNTGAQVDKRVLNGRSFDYDLEASEGVTRVTVDLTGTTPPVERWSYEPAQSITYAAFTQAQPGGSATVIETWDDVRPYTEASQSARMEIEQSESAVESAAASGAGIGDARDLLQNAKSAYNAGNFDNAVSLANQAESRADAASSSQRTQRWALIGGGVVVLLVILGGIVWWYLNQRDTYDRLG</sequence>
<dbReference type="RefSeq" id="WP_188876672.1">
    <property type="nucleotide sequence ID" value="NZ_BMOQ01000001.1"/>
</dbReference>
<protein>
    <submittedName>
        <fullName evidence="2">Uncharacterized protein</fullName>
    </submittedName>
</protein>
<dbReference type="Proteomes" id="UP000608850">
    <property type="component" value="Unassembled WGS sequence"/>
</dbReference>
<dbReference type="OrthoDB" id="342245at2157"/>
<accession>A0A830G812</accession>
<dbReference type="AlphaFoldDB" id="A0A830G812"/>
<dbReference type="Gene3D" id="1.20.1270.390">
    <property type="match status" value="1"/>
</dbReference>
<dbReference type="EMBL" id="BMOQ01000001">
    <property type="protein sequence ID" value="GGN07135.1"/>
    <property type="molecule type" value="Genomic_DNA"/>
</dbReference>
<keyword evidence="3" id="KW-1185">Reference proteome</keyword>
<reference evidence="2 3" key="1">
    <citation type="journal article" date="2019" name="Int. J. Syst. Evol. Microbiol.">
        <title>The Global Catalogue of Microorganisms (GCM) 10K type strain sequencing project: providing services to taxonomists for standard genome sequencing and annotation.</title>
        <authorList>
            <consortium name="The Broad Institute Genomics Platform"/>
            <consortium name="The Broad Institute Genome Sequencing Center for Infectious Disease"/>
            <person name="Wu L."/>
            <person name="Ma J."/>
        </authorList>
    </citation>
    <scope>NUCLEOTIDE SEQUENCE [LARGE SCALE GENOMIC DNA]</scope>
    <source>
        <strain evidence="2 3">JCM 16331</strain>
    </source>
</reference>
<evidence type="ECO:0000313" key="2">
    <source>
        <dbReference type="EMBL" id="GGN07135.1"/>
    </source>
</evidence>
<comment type="caution">
    <text evidence="2">The sequence shown here is derived from an EMBL/GenBank/DDBJ whole genome shotgun (WGS) entry which is preliminary data.</text>
</comment>
<name>A0A830G812_9EURY</name>
<evidence type="ECO:0000256" key="1">
    <source>
        <dbReference type="SAM" id="Phobius"/>
    </source>
</evidence>
<proteinExistence type="predicted"/>
<evidence type="ECO:0000313" key="3">
    <source>
        <dbReference type="Proteomes" id="UP000608850"/>
    </source>
</evidence>
<keyword evidence="1" id="KW-0812">Transmembrane</keyword>
<keyword evidence="1" id="KW-0472">Membrane</keyword>
<keyword evidence="1" id="KW-1133">Transmembrane helix</keyword>